<dbReference type="GO" id="GO:0009294">
    <property type="term" value="P:DNA-mediated transformation"/>
    <property type="evidence" value="ECO:0007669"/>
    <property type="project" value="InterPro"/>
</dbReference>
<dbReference type="Gene3D" id="3.40.50.450">
    <property type="match status" value="1"/>
</dbReference>
<gene>
    <name evidence="4" type="ordered locus">Clole_2321</name>
</gene>
<sequence>MSKIYSIWFHEIGLPEVIKKELVACFQSFESIYKASQEEYMCKGWQGEIVQRIKKSPLFTDVLEERIKRYESNQVKLVDYLDEGYPEYLRYIPDSPMLLYIKGNDQLLNTPTIGIVGSRNCSEYGYSVTVQLAQELAGGGITVISGMAMGVDAAAHYGALKSGMTIAVLGNGLNICYPACNQRIYEEILSKGCIISEYDLDHEPRPYQFPKRNRIISGMSMCVVVTEANIRSGSLITAQLALDYGRDVCAIPGNITRKLSLGTNELIKKGAKCVTGVEDVIEELPFDLRIKYEEIKKNKTKKHYELAQEERIVYAYVSQEPIFLNELVNSTQLSYKSIYKGLLQLEIKGLIKRLPGERYVRV</sequence>
<evidence type="ECO:0000259" key="2">
    <source>
        <dbReference type="Pfam" id="PF02481"/>
    </source>
</evidence>
<feature type="domain" description="DprA winged helix" evidence="3">
    <location>
        <begin position="305"/>
        <end position="356"/>
    </location>
</feature>
<dbReference type="InterPro" id="IPR036388">
    <property type="entry name" value="WH-like_DNA-bd_sf"/>
</dbReference>
<dbReference type="PANTHER" id="PTHR43022:SF1">
    <property type="entry name" value="PROTEIN SMF"/>
    <property type="match status" value="1"/>
</dbReference>
<accession>F2JS92</accession>
<evidence type="ECO:0000259" key="3">
    <source>
        <dbReference type="Pfam" id="PF17782"/>
    </source>
</evidence>
<dbReference type="EMBL" id="CP002582">
    <property type="protein sequence ID" value="ADZ84029.1"/>
    <property type="molecule type" value="Genomic_DNA"/>
</dbReference>
<evidence type="ECO:0000256" key="1">
    <source>
        <dbReference type="ARBA" id="ARBA00006525"/>
    </source>
</evidence>
<dbReference type="eggNOG" id="COG0758">
    <property type="taxonomic scope" value="Bacteria"/>
</dbReference>
<dbReference type="InterPro" id="IPR036390">
    <property type="entry name" value="WH_DNA-bd_sf"/>
</dbReference>
<dbReference type="Pfam" id="PF02481">
    <property type="entry name" value="DNA_processg_A"/>
    <property type="match status" value="1"/>
</dbReference>
<evidence type="ECO:0000313" key="5">
    <source>
        <dbReference type="Proteomes" id="UP000008467"/>
    </source>
</evidence>
<protein>
    <submittedName>
        <fullName evidence="4">DNA protecting protein DprA</fullName>
    </submittedName>
</protein>
<dbReference type="InterPro" id="IPR003488">
    <property type="entry name" value="DprA"/>
</dbReference>
<dbReference type="STRING" id="642492.Clole_2321"/>
<dbReference type="Pfam" id="PF17782">
    <property type="entry name" value="WHD_DprA"/>
    <property type="match status" value="1"/>
</dbReference>
<dbReference type="SUPFAM" id="SSF46785">
    <property type="entry name" value="Winged helix' DNA-binding domain"/>
    <property type="match status" value="1"/>
</dbReference>
<organism evidence="4 5">
    <name type="scientific">Cellulosilyticum lentocellum (strain ATCC 49066 / DSM 5427 / NCIMB 11756 / RHM5)</name>
    <name type="common">Clostridium lentocellum</name>
    <dbReference type="NCBI Taxonomy" id="642492"/>
    <lineage>
        <taxon>Bacteria</taxon>
        <taxon>Bacillati</taxon>
        <taxon>Bacillota</taxon>
        <taxon>Clostridia</taxon>
        <taxon>Lachnospirales</taxon>
        <taxon>Cellulosilyticaceae</taxon>
        <taxon>Cellulosilyticum</taxon>
    </lineage>
</organism>
<feature type="domain" description="Smf/DprA SLOG" evidence="2">
    <location>
        <begin position="77"/>
        <end position="284"/>
    </location>
</feature>
<reference evidence="4 5" key="1">
    <citation type="journal article" date="2011" name="J. Bacteriol.">
        <title>Complete genome sequence of the cellulose-degrading bacterium Cellulosilyticum lentocellum.</title>
        <authorList>
            <consortium name="US DOE Joint Genome Institute"/>
            <person name="Miller D.A."/>
            <person name="Suen G."/>
            <person name="Bruce D."/>
            <person name="Copeland A."/>
            <person name="Cheng J.F."/>
            <person name="Detter C."/>
            <person name="Goodwin L.A."/>
            <person name="Han C.S."/>
            <person name="Hauser L.J."/>
            <person name="Land M.L."/>
            <person name="Lapidus A."/>
            <person name="Lucas S."/>
            <person name="Meincke L."/>
            <person name="Pitluck S."/>
            <person name="Tapia R."/>
            <person name="Teshima H."/>
            <person name="Woyke T."/>
            <person name="Fox B.G."/>
            <person name="Angert E.R."/>
            <person name="Currie C.R."/>
        </authorList>
    </citation>
    <scope>NUCLEOTIDE SEQUENCE [LARGE SCALE GENOMIC DNA]</scope>
    <source>
        <strain evidence="5">ATCC 49066 / DSM 5427 / NCIMB 11756 / RHM5</strain>
    </source>
</reference>
<dbReference type="NCBIfam" id="TIGR00732">
    <property type="entry name" value="dprA"/>
    <property type="match status" value="1"/>
</dbReference>
<dbReference type="AlphaFoldDB" id="F2JS92"/>
<evidence type="ECO:0000313" key="4">
    <source>
        <dbReference type="EMBL" id="ADZ84029.1"/>
    </source>
</evidence>
<dbReference type="Gene3D" id="1.10.10.10">
    <property type="entry name" value="Winged helix-like DNA-binding domain superfamily/Winged helix DNA-binding domain"/>
    <property type="match status" value="1"/>
</dbReference>
<dbReference type="KEGG" id="cle:Clole_2321"/>
<dbReference type="SUPFAM" id="SSF102405">
    <property type="entry name" value="MCP/YpsA-like"/>
    <property type="match status" value="1"/>
</dbReference>
<proteinExistence type="inferred from homology"/>
<dbReference type="RefSeq" id="WP_013657323.1">
    <property type="nucleotide sequence ID" value="NC_015275.1"/>
</dbReference>
<name>F2JS92_CELLD</name>
<dbReference type="PANTHER" id="PTHR43022">
    <property type="entry name" value="PROTEIN SMF"/>
    <property type="match status" value="1"/>
</dbReference>
<dbReference type="InterPro" id="IPR041614">
    <property type="entry name" value="DprA_WH"/>
</dbReference>
<keyword evidence="5" id="KW-1185">Reference proteome</keyword>
<dbReference type="HOGENOM" id="CLU_029601_0_3_9"/>
<dbReference type="Proteomes" id="UP000008467">
    <property type="component" value="Chromosome"/>
</dbReference>
<comment type="similarity">
    <text evidence="1">Belongs to the DprA/Smf family.</text>
</comment>
<dbReference type="InterPro" id="IPR057666">
    <property type="entry name" value="DrpA_SLOG"/>
</dbReference>